<sequence>MKINITKNQYRKLIDVIYVGNMMINGIRNADKQIKEYEDLEQYIYSFAKDFGFEDLIQYENLLEEYIPTREFEDSVVEEYLEVYNDYIFWEELQMRLSKRDAILETNTGWVKNDDSGELSEEQFRRLLHRQVEIEEKYEDEFCQNGLDNITVKIRK</sequence>
<keyword evidence="2" id="KW-1185">Reference proteome</keyword>
<proteinExistence type="predicted"/>
<dbReference type="EMBL" id="CP002160">
    <property type="protein sequence ID" value="ADL53317.1"/>
    <property type="molecule type" value="Genomic_DNA"/>
</dbReference>
<reference evidence="1 2" key="1">
    <citation type="submission" date="2010-08" db="EMBL/GenBank/DDBJ databases">
        <title>Complete sequence of Clostridium cellulovorans 743B.</title>
        <authorList>
            <consortium name="US DOE Joint Genome Institute"/>
            <person name="Lucas S."/>
            <person name="Copeland A."/>
            <person name="Lapidus A."/>
            <person name="Cheng J.-F."/>
            <person name="Bruce D."/>
            <person name="Goodwin L."/>
            <person name="Pitluck S."/>
            <person name="Chertkov O."/>
            <person name="Detter J.C."/>
            <person name="Han C."/>
            <person name="Tapia R."/>
            <person name="Land M."/>
            <person name="Hauser L."/>
            <person name="Chang Y.-J."/>
            <person name="Jeffries C."/>
            <person name="Kyrpides N."/>
            <person name="Ivanova N."/>
            <person name="Mikhailova N."/>
            <person name="Hemme C.L."/>
            <person name="Woyke T."/>
        </authorList>
    </citation>
    <scope>NUCLEOTIDE SEQUENCE [LARGE SCALE GENOMIC DNA]</scope>
    <source>
        <strain evidence="2">ATCC 35296 / DSM 3052 / OCM 3 / 743B</strain>
    </source>
</reference>
<dbReference type="RefSeq" id="WP_010073654.1">
    <property type="nucleotide sequence ID" value="NC_014393.1"/>
</dbReference>
<dbReference type="HOGENOM" id="CLU_142916_0_0_9"/>
<organism evidence="1 2">
    <name type="scientific">Clostridium cellulovorans (strain ATCC 35296 / DSM 3052 / OCM 3 / 743B)</name>
    <dbReference type="NCBI Taxonomy" id="573061"/>
    <lineage>
        <taxon>Bacteria</taxon>
        <taxon>Bacillati</taxon>
        <taxon>Bacillota</taxon>
        <taxon>Clostridia</taxon>
        <taxon>Eubacteriales</taxon>
        <taxon>Clostridiaceae</taxon>
        <taxon>Clostridium</taxon>
    </lineage>
</organism>
<dbReference type="eggNOG" id="ENOG50335QY">
    <property type="taxonomic scope" value="Bacteria"/>
</dbReference>
<protein>
    <submittedName>
        <fullName evidence="1">Uncharacterized protein</fullName>
    </submittedName>
</protein>
<evidence type="ECO:0000313" key="2">
    <source>
        <dbReference type="Proteomes" id="UP000002730"/>
    </source>
</evidence>
<accession>D9SWN5</accession>
<dbReference type="KEGG" id="ccb:Clocel_3647"/>
<name>D9SWN5_CLOC7</name>
<dbReference type="Proteomes" id="UP000002730">
    <property type="component" value="Chromosome"/>
</dbReference>
<dbReference type="AlphaFoldDB" id="D9SWN5"/>
<gene>
    <name evidence="1" type="ordered locus">Clocel_3647</name>
</gene>
<evidence type="ECO:0000313" key="1">
    <source>
        <dbReference type="EMBL" id="ADL53317.1"/>
    </source>
</evidence>
<dbReference type="OrthoDB" id="5638364at2"/>